<dbReference type="EMBL" id="HG805963">
    <property type="protein sequence ID" value="CDW55557.1"/>
    <property type="molecule type" value="Genomic_DNA"/>
</dbReference>
<dbReference type="AlphaFoldDB" id="A0A077Z4Y0"/>
<proteinExistence type="predicted"/>
<evidence type="ECO:0000256" key="1">
    <source>
        <dbReference type="SAM" id="SignalP"/>
    </source>
</evidence>
<name>A0A077Z4Y0_TRITR</name>
<reference evidence="2" key="1">
    <citation type="submission" date="2014-01" db="EMBL/GenBank/DDBJ databases">
        <authorList>
            <person name="Aslett M."/>
        </authorList>
    </citation>
    <scope>NUCLEOTIDE SEQUENCE</scope>
</reference>
<organism evidence="2 3">
    <name type="scientific">Trichuris trichiura</name>
    <name type="common">Whipworm</name>
    <name type="synonym">Trichocephalus trichiurus</name>
    <dbReference type="NCBI Taxonomy" id="36087"/>
    <lineage>
        <taxon>Eukaryota</taxon>
        <taxon>Metazoa</taxon>
        <taxon>Ecdysozoa</taxon>
        <taxon>Nematoda</taxon>
        <taxon>Enoplea</taxon>
        <taxon>Dorylaimia</taxon>
        <taxon>Trichinellida</taxon>
        <taxon>Trichuridae</taxon>
        <taxon>Trichuris</taxon>
    </lineage>
</organism>
<accession>A0A077Z4Y0</accession>
<feature type="chain" id="PRO_5001728372" evidence="1">
    <location>
        <begin position="17"/>
        <end position="147"/>
    </location>
</feature>
<dbReference type="Proteomes" id="UP000030665">
    <property type="component" value="Unassembled WGS sequence"/>
</dbReference>
<sequence length="147" mass="16929">MLLLLLLGALTHLLSAVPVNEHELLRKETEGGPDSSVLVKRSLDKTFPTGYEQHAELERGHLVRLKRIEESEPHAFLPVDPEQHQERFKRGLGKKIKKKWRSVKKHLPKQPIPIIRYERSSNYGRQEEDCPIRSALFVCGSINGLFF</sequence>
<evidence type="ECO:0000313" key="3">
    <source>
        <dbReference type="Proteomes" id="UP000030665"/>
    </source>
</evidence>
<protein>
    <submittedName>
        <fullName evidence="2">Uncharacterized protein</fullName>
    </submittedName>
</protein>
<feature type="signal peptide" evidence="1">
    <location>
        <begin position="1"/>
        <end position="16"/>
    </location>
</feature>
<gene>
    <name evidence="2" type="ORF">TTRE_0000383001</name>
</gene>
<evidence type="ECO:0000313" key="2">
    <source>
        <dbReference type="EMBL" id="CDW55557.1"/>
    </source>
</evidence>
<keyword evidence="3" id="KW-1185">Reference proteome</keyword>
<keyword evidence="1" id="KW-0732">Signal</keyword>
<dbReference type="OrthoDB" id="5935722at2759"/>
<reference evidence="2" key="2">
    <citation type="submission" date="2014-03" db="EMBL/GenBank/DDBJ databases">
        <title>The whipworm genome and dual-species transcriptomics of an intimate host-pathogen interaction.</title>
        <authorList>
            <person name="Foth B.J."/>
            <person name="Tsai I.J."/>
            <person name="Reid A.J."/>
            <person name="Bancroft A.J."/>
            <person name="Nichol S."/>
            <person name="Tracey A."/>
            <person name="Holroyd N."/>
            <person name="Cotton J.A."/>
            <person name="Stanley E.J."/>
            <person name="Zarowiecki M."/>
            <person name="Liu J.Z."/>
            <person name="Huckvale T."/>
            <person name="Cooper P.J."/>
            <person name="Grencis R.K."/>
            <person name="Berriman M."/>
        </authorList>
    </citation>
    <scope>NUCLEOTIDE SEQUENCE [LARGE SCALE GENOMIC DNA]</scope>
</reference>